<keyword evidence="4" id="KW-1185">Reference proteome</keyword>
<accession>M2QQ13</accession>
<dbReference type="InterPro" id="IPR050134">
    <property type="entry name" value="NAD-dep_sirtuin_deacylases"/>
</dbReference>
<dbReference type="GO" id="GO:0046970">
    <property type="term" value="F:histone H4K16 deacetylase activity, NAD-dependent"/>
    <property type="evidence" value="ECO:0007669"/>
    <property type="project" value="TreeGrafter"/>
</dbReference>
<dbReference type="Pfam" id="PF02146">
    <property type="entry name" value="SIR2"/>
    <property type="match status" value="1"/>
</dbReference>
<sequence length="88" mass="9860">LCVAHRLEAREKLPQYNTIDDVIGLIKECKRIIILTGAGISVSCGIPDFRSRDGIYATLARDDHYNLDDPQQMCVSREGTRKGELTIL</sequence>
<dbReference type="InterPro" id="IPR029035">
    <property type="entry name" value="DHS-like_NAD/FAD-binding_dom"/>
</dbReference>
<dbReference type="OrthoDB" id="420264at2759"/>
<dbReference type="PANTHER" id="PTHR11085">
    <property type="entry name" value="NAD-DEPENDENT PROTEIN DEACYLASE SIRTUIN-5, MITOCHONDRIAL-RELATED"/>
    <property type="match status" value="1"/>
</dbReference>
<dbReference type="GO" id="GO:0070403">
    <property type="term" value="F:NAD+ binding"/>
    <property type="evidence" value="ECO:0007669"/>
    <property type="project" value="InterPro"/>
</dbReference>
<comment type="subcellular location">
    <subcellularLocation>
        <location evidence="1">Mitochondrion</location>
    </subcellularLocation>
</comment>
<dbReference type="AlphaFoldDB" id="M2QQ13"/>
<name>M2QQ13_CERS8</name>
<evidence type="ECO:0000256" key="1">
    <source>
        <dbReference type="ARBA" id="ARBA00004173"/>
    </source>
</evidence>
<reference evidence="3 4" key="1">
    <citation type="journal article" date="2012" name="Proc. Natl. Acad. Sci. U.S.A.">
        <title>Comparative genomics of Ceriporiopsis subvermispora and Phanerochaete chrysosporium provide insight into selective ligninolysis.</title>
        <authorList>
            <person name="Fernandez-Fueyo E."/>
            <person name="Ruiz-Duenas F.J."/>
            <person name="Ferreira P."/>
            <person name="Floudas D."/>
            <person name="Hibbett D.S."/>
            <person name="Canessa P."/>
            <person name="Larrondo L.F."/>
            <person name="James T.Y."/>
            <person name="Seelenfreund D."/>
            <person name="Lobos S."/>
            <person name="Polanco R."/>
            <person name="Tello M."/>
            <person name="Honda Y."/>
            <person name="Watanabe T."/>
            <person name="Watanabe T."/>
            <person name="Ryu J.S."/>
            <person name="Kubicek C.P."/>
            <person name="Schmoll M."/>
            <person name="Gaskell J."/>
            <person name="Hammel K.E."/>
            <person name="St John F.J."/>
            <person name="Vanden Wymelenberg A."/>
            <person name="Sabat G."/>
            <person name="Splinter BonDurant S."/>
            <person name="Syed K."/>
            <person name="Yadav J.S."/>
            <person name="Doddapaneni H."/>
            <person name="Subramanian V."/>
            <person name="Lavin J.L."/>
            <person name="Oguiza J.A."/>
            <person name="Perez G."/>
            <person name="Pisabarro A.G."/>
            <person name="Ramirez L."/>
            <person name="Santoyo F."/>
            <person name="Master E."/>
            <person name="Coutinho P.M."/>
            <person name="Henrissat B."/>
            <person name="Lombard V."/>
            <person name="Magnuson J.K."/>
            <person name="Kuees U."/>
            <person name="Hori C."/>
            <person name="Igarashi K."/>
            <person name="Samejima M."/>
            <person name="Held B.W."/>
            <person name="Barry K.W."/>
            <person name="LaButti K.M."/>
            <person name="Lapidus A."/>
            <person name="Lindquist E.A."/>
            <person name="Lucas S.M."/>
            <person name="Riley R."/>
            <person name="Salamov A.A."/>
            <person name="Hoffmeister D."/>
            <person name="Schwenk D."/>
            <person name="Hadar Y."/>
            <person name="Yarden O."/>
            <person name="de Vries R.P."/>
            <person name="Wiebenga A."/>
            <person name="Stenlid J."/>
            <person name="Eastwood D."/>
            <person name="Grigoriev I.V."/>
            <person name="Berka R.M."/>
            <person name="Blanchette R.A."/>
            <person name="Kersten P."/>
            <person name="Martinez A.T."/>
            <person name="Vicuna R."/>
            <person name="Cullen D."/>
        </authorList>
    </citation>
    <scope>NUCLEOTIDE SEQUENCE [LARGE SCALE GENOMIC DNA]</scope>
    <source>
        <strain evidence="3 4">B</strain>
    </source>
</reference>
<evidence type="ECO:0000313" key="3">
    <source>
        <dbReference type="EMBL" id="EMD39163.1"/>
    </source>
</evidence>
<organism evidence="3 4">
    <name type="scientific">Ceriporiopsis subvermispora (strain B)</name>
    <name type="common">White-rot fungus</name>
    <name type="synonym">Gelatoporia subvermispora</name>
    <dbReference type="NCBI Taxonomy" id="914234"/>
    <lineage>
        <taxon>Eukaryota</taxon>
        <taxon>Fungi</taxon>
        <taxon>Dikarya</taxon>
        <taxon>Basidiomycota</taxon>
        <taxon>Agaricomycotina</taxon>
        <taxon>Agaricomycetes</taxon>
        <taxon>Polyporales</taxon>
        <taxon>Gelatoporiaceae</taxon>
        <taxon>Gelatoporia</taxon>
    </lineage>
</organism>
<gene>
    <name evidence="3" type="ORF">CERSUDRAFT_47692</name>
</gene>
<dbReference type="HOGENOM" id="CLU_2474904_0_0_1"/>
<evidence type="ECO:0000256" key="2">
    <source>
        <dbReference type="ARBA" id="ARBA00023128"/>
    </source>
</evidence>
<dbReference type="Gene3D" id="3.40.50.1220">
    <property type="entry name" value="TPP-binding domain"/>
    <property type="match status" value="1"/>
</dbReference>
<dbReference type="InterPro" id="IPR003000">
    <property type="entry name" value="Sirtuin"/>
</dbReference>
<dbReference type="GO" id="GO:0005634">
    <property type="term" value="C:nucleus"/>
    <property type="evidence" value="ECO:0007669"/>
    <property type="project" value="TreeGrafter"/>
</dbReference>
<feature type="non-terminal residue" evidence="3">
    <location>
        <position position="88"/>
    </location>
</feature>
<dbReference type="GO" id="GO:0005739">
    <property type="term" value="C:mitochondrion"/>
    <property type="evidence" value="ECO:0007669"/>
    <property type="project" value="UniProtKB-SubCell"/>
</dbReference>
<dbReference type="Proteomes" id="UP000016930">
    <property type="component" value="Unassembled WGS sequence"/>
</dbReference>
<evidence type="ECO:0000313" key="4">
    <source>
        <dbReference type="Proteomes" id="UP000016930"/>
    </source>
</evidence>
<protein>
    <submittedName>
        <fullName evidence="3">Uncharacterized protein</fullName>
    </submittedName>
</protein>
<dbReference type="PANTHER" id="PTHR11085:SF9">
    <property type="entry name" value="NAD-DEPENDENT PROTEIN DEACETYLASE SIRTUIN-1"/>
    <property type="match status" value="1"/>
</dbReference>
<dbReference type="STRING" id="914234.M2QQ13"/>
<dbReference type="SUPFAM" id="SSF52467">
    <property type="entry name" value="DHS-like NAD/FAD-binding domain"/>
    <property type="match status" value="1"/>
</dbReference>
<dbReference type="EMBL" id="KB445794">
    <property type="protein sequence ID" value="EMD39163.1"/>
    <property type="molecule type" value="Genomic_DNA"/>
</dbReference>
<proteinExistence type="predicted"/>
<keyword evidence="2" id="KW-0496">Mitochondrion</keyword>